<dbReference type="WBParaSite" id="RSKR_0001003600.1">
    <property type="protein sequence ID" value="RSKR_0001003600.1"/>
    <property type="gene ID" value="RSKR_0001003600"/>
</dbReference>
<reference evidence="2" key="1">
    <citation type="submission" date="2016-11" db="UniProtKB">
        <authorList>
            <consortium name="WormBaseParasite"/>
        </authorList>
    </citation>
    <scope>IDENTIFICATION</scope>
    <source>
        <strain evidence="2">KR3021</strain>
    </source>
</reference>
<evidence type="ECO:0000313" key="1">
    <source>
        <dbReference type="Proteomes" id="UP000095286"/>
    </source>
</evidence>
<protein>
    <submittedName>
        <fullName evidence="2">Peptidase A1 domain-containing protein</fullName>
    </submittedName>
</protein>
<sequence length="388" mass="42868">MKVILFIFAICFVVVSGKVIKMPLMHSGTVRDRLVKEGKWEEEMGNQFNTGKSPLIDYWDNFYLINATLGTPGQRFTLVLDTGSSYLWVIDKKCTQNACVGAAPGTGYVKNRFDATKSTTFVNESKVFQVQYGIGSSNGFFGKDTFSVAGLSVLQQEAGIAESIATVFQYQPIDGTFGCAWPSLADHVIPPVQNFLSQLDQPIFTIWMDRIVKPAYDQVGGEVIFGGLNPENCWGIINWVPLTSKTYWEFNMGGFMVGDYSMRKQMVAISDTGTSWILTSQAYIDIIVTKIGAEWDAKTYQYTVNCTAEMPDLILVINKMDYYISSGEYVLDGGLGNGKCVVTIGAMSASPGNPQWNLGATFIRSYCQIYDIGNARIGFALAKHQILT</sequence>
<dbReference type="Proteomes" id="UP000095286">
    <property type="component" value="Unplaced"/>
</dbReference>
<evidence type="ECO:0000313" key="2">
    <source>
        <dbReference type="WBParaSite" id="RSKR_0001003600.1"/>
    </source>
</evidence>
<accession>A0AC35UC33</accession>
<organism evidence="1 2">
    <name type="scientific">Rhabditophanes sp. KR3021</name>
    <dbReference type="NCBI Taxonomy" id="114890"/>
    <lineage>
        <taxon>Eukaryota</taxon>
        <taxon>Metazoa</taxon>
        <taxon>Ecdysozoa</taxon>
        <taxon>Nematoda</taxon>
        <taxon>Chromadorea</taxon>
        <taxon>Rhabditida</taxon>
        <taxon>Tylenchina</taxon>
        <taxon>Panagrolaimomorpha</taxon>
        <taxon>Strongyloidoidea</taxon>
        <taxon>Alloionematidae</taxon>
        <taxon>Rhabditophanes</taxon>
    </lineage>
</organism>
<name>A0AC35UC33_9BILA</name>
<proteinExistence type="predicted"/>